<gene>
    <name evidence="3" type="ORF">B0T16DRAFT_214715</name>
</gene>
<dbReference type="AlphaFoldDB" id="A0AA39XWB1"/>
<proteinExistence type="predicted"/>
<dbReference type="GO" id="GO:0003677">
    <property type="term" value="F:DNA binding"/>
    <property type="evidence" value="ECO:0007669"/>
    <property type="project" value="InterPro"/>
</dbReference>
<sequence>MQCLNPDNEHGNAEFAVQLVREAKNMTYDPDKRPEHSLYEGLVAMPLVCNAMLPILAILVATKACRDYDTLEDLLAIQASEGEMVHLQWKESVRDLPFFKSMSARGTPGRIETANAFSKRLRSVGFRAGYPRPPTIHDFRAEGLFWINKLYTAAQRMNHAGHKDPNTYNDHYQPNNSGTDGQGSYFGLEVRTIVNDLFRGLTLVRNPQLWQSLPAEKQEEFQNSP</sequence>
<protein>
    <submittedName>
        <fullName evidence="3">Uncharacterized protein</fullName>
    </submittedName>
</protein>
<dbReference type="PANTHER" id="PTHR37535">
    <property type="entry name" value="FLUG DOMAIN PROTEIN"/>
    <property type="match status" value="1"/>
</dbReference>
<reference evidence="3" key="1">
    <citation type="submission" date="2023-06" db="EMBL/GenBank/DDBJ databases">
        <title>Genome-scale phylogeny and comparative genomics of the fungal order Sordariales.</title>
        <authorList>
            <consortium name="Lawrence Berkeley National Laboratory"/>
            <person name="Hensen N."/>
            <person name="Bonometti L."/>
            <person name="Westerberg I."/>
            <person name="Brannstrom I.O."/>
            <person name="Guillou S."/>
            <person name="Cros-Aarteil S."/>
            <person name="Calhoun S."/>
            <person name="Haridas S."/>
            <person name="Kuo A."/>
            <person name="Mondo S."/>
            <person name="Pangilinan J."/>
            <person name="Riley R."/>
            <person name="Labutti K."/>
            <person name="Andreopoulos B."/>
            <person name="Lipzen A."/>
            <person name="Chen C."/>
            <person name="Yanf M."/>
            <person name="Daum C."/>
            <person name="Ng V."/>
            <person name="Clum A."/>
            <person name="Steindorff A."/>
            <person name="Ohm R."/>
            <person name="Martin F."/>
            <person name="Silar P."/>
            <person name="Natvig D."/>
            <person name="Lalanne C."/>
            <person name="Gautier V."/>
            <person name="Ament-Velasquez S.L."/>
            <person name="Kruys A."/>
            <person name="Hutchinson M.I."/>
            <person name="Powell A.J."/>
            <person name="Barry K."/>
            <person name="Miller A.N."/>
            <person name="Grigoriev I.V."/>
            <person name="Debuchy R."/>
            <person name="Gladieux P."/>
            <person name="Thoren M.H."/>
            <person name="Johannesson H."/>
        </authorList>
    </citation>
    <scope>NUCLEOTIDE SEQUENCE</scope>
    <source>
        <strain evidence="3">SMH2532-1</strain>
    </source>
</reference>
<feature type="transmembrane region" description="Helical" evidence="2">
    <location>
        <begin position="42"/>
        <end position="61"/>
    </location>
</feature>
<keyword evidence="4" id="KW-1185">Reference proteome</keyword>
<organism evidence="3 4">
    <name type="scientific">Cercophora newfieldiana</name>
    <dbReference type="NCBI Taxonomy" id="92897"/>
    <lineage>
        <taxon>Eukaryota</taxon>
        <taxon>Fungi</taxon>
        <taxon>Dikarya</taxon>
        <taxon>Ascomycota</taxon>
        <taxon>Pezizomycotina</taxon>
        <taxon>Sordariomycetes</taxon>
        <taxon>Sordariomycetidae</taxon>
        <taxon>Sordariales</taxon>
        <taxon>Lasiosphaeriaceae</taxon>
        <taxon>Cercophora</taxon>
    </lineage>
</organism>
<keyword evidence="2" id="KW-1133">Transmembrane helix</keyword>
<dbReference type="InterPro" id="IPR011010">
    <property type="entry name" value="DNA_brk_join_enz"/>
</dbReference>
<dbReference type="Proteomes" id="UP001174936">
    <property type="component" value="Unassembled WGS sequence"/>
</dbReference>
<evidence type="ECO:0000256" key="2">
    <source>
        <dbReference type="SAM" id="Phobius"/>
    </source>
</evidence>
<accession>A0AA39XWB1</accession>
<evidence type="ECO:0000313" key="3">
    <source>
        <dbReference type="EMBL" id="KAK0641459.1"/>
    </source>
</evidence>
<keyword evidence="2" id="KW-0812">Transmembrane</keyword>
<name>A0AA39XWB1_9PEZI</name>
<comment type="caution">
    <text evidence="3">The sequence shown here is derived from an EMBL/GenBank/DDBJ whole genome shotgun (WGS) entry which is preliminary data.</text>
</comment>
<dbReference type="EMBL" id="JAULSV010000006">
    <property type="protein sequence ID" value="KAK0641459.1"/>
    <property type="molecule type" value="Genomic_DNA"/>
</dbReference>
<evidence type="ECO:0000256" key="1">
    <source>
        <dbReference type="SAM" id="MobiDB-lite"/>
    </source>
</evidence>
<dbReference type="SUPFAM" id="SSF56349">
    <property type="entry name" value="DNA breaking-rejoining enzymes"/>
    <property type="match status" value="1"/>
</dbReference>
<evidence type="ECO:0000313" key="4">
    <source>
        <dbReference type="Proteomes" id="UP001174936"/>
    </source>
</evidence>
<dbReference type="Pfam" id="PF11917">
    <property type="entry name" value="DUF3435"/>
    <property type="match status" value="1"/>
</dbReference>
<feature type="region of interest" description="Disordered" evidence="1">
    <location>
        <begin position="161"/>
        <end position="180"/>
    </location>
</feature>
<dbReference type="PANTHER" id="PTHR37535:SF3">
    <property type="entry name" value="FLUG DOMAIN-CONTAINING PROTEIN"/>
    <property type="match status" value="1"/>
</dbReference>
<feature type="compositionally biased region" description="Polar residues" evidence="1">
    <location>
        <begin position="166"/>
        <end position="179"/>
    </location>
</feature>
<dbReference type="InterPro" id="IPR021842">
    <property type="entry name" value="DUF3435"/>
</dbReference>
<keyword evidence="2" id="KW-0472">Membrane</keyword>